<evidence type="ECO:0000256" key="2">
    <source>
        <dbReference type="ARBA" id="ARBA00006459"/>
    </source>
</evidence>
<evidence type="ECO:0000256" key="10">
    <source>
        <dbReference type="ARBA" id="ARBA00023136"/>
    </source>
</evidence>
<protein>
    <recommendedName>
        <fullName evidence="16">Transporter</fullName>
    </recommendedName>
</protein>
<name>A0A3R7LWG4_PENVA</name>
<evidence type="ECO:0000256" key="18">
    <source>
        <dbReference type="SAM" id="Phobius"/>
    </source>
</evidence>
<evidence type="ECO:0000313" key="20">
    <source>
        <dbReference type="Proteomes" id="UP000283509"/>
    </source>
</evidence>
<keyword evidence="9" id="KW-0406">Ion transport</keyword>
<dbReference type="OrthoDB" id="6581954at2759"/>
<evidence type="ECO:0000256" key="17">
    <source>
        <dbReference type="SAM" id="MobiDB-lite"/>
    </source>
</evidence>
<evidence type="ECO:0000256" key="4">
    <source>
        <dbReference type="ARBA" id="ARBA00022692"/>
    </source>
</evidence>
<feature type="binding site" evidence="14">
    <location>
        <position position="383"/>
    </location>
    <ligand>
        <name>Na(+)</name>
        <dbReference type="ChEBI" id="CHEBI:29101"/>
        <label>1</label>
    </ligand>
</feature>
<dbReference type="Pfam" id="PF00209">
    <property type="entry name" value="SNF"/>
    <property type="match status" value="1"/>
</dbReference>
<dbReference type="PANTHER" id="PTHR11616:SF321">
    <property type="entry name" value="SODIUM-DEPENDENT NUTRIENT AMINO ACID TRANSPORTER 1-RELATED"/>
    <property type="match status" value="1"/>
</dbReference>
<dbReference type="InterPro" id="IPR000175">
    <property type="entry name" value="Na/ntran_symport"/>
</dbReference>
<proteinExistence type="inferred from homology"/>
<dbReference type="PROSITE" id="PS50267">
    <property type="entry name" value="NA_NEUROTRAN_SYMP_3"/>
    <property type="match status" value="1"/>
</dbReference>
<evidence type="ECO:0000256" key="7">
    <source>
        <dbReference type="ARBA" id="ARBA00022989"/>
    </source>
</evidence>
<keyword evidence="20" id="KW-1185">Reference proteome</keyword>
<feature type="transmembrane region" description="Helical" evidence="18">
    <location>
        <begin position="137"/>
        <end position="156"/>
    </location>
</feature>
<keyword evidence="11" id="KW-0325">Glycoprotein</keyword>
<evidence type="ECO:0000256" key="8">
    <source>
        <dbReference type="ARBA" id="ARBA00023053"/>
    </source>
</evidence>
<feature type="binding site" evidence="14">
    <location>
        <position position="146"/>
    </location>
    <ligand>
        <name>Na(+)</name>
        <dbReference type="ChEBI" id="CHEBI:29101"/>
        <label>1</label>
    </ligand>
</feature>
<dbReference type="GO" id="GO:0046872">
    <property type="term" value="F:metal ion binding"/>
    <property type="evidence" value="ECO:0007669"/>
    <property type="project" value="UniProtKB-KW"/>
</dbReference>
<evidence type="ECO:0000256" key="13">
    <source>
        <dbReference type="ARBA" id="ARBA00037785"/>
    </source>
</evidence>
<feature type="transmembrane region" description="Helical" evidence="18">
    <location>
        <begin position="623"/>
        <end position="643"/>
    </location>
</feature>
<evidence type="ECO:0000256" key="1">
    <source>
        <dbReference type="ARBA" id="ARBA00004141"/>
    </source>
</evidence>
<keyword evidence="10 18" id="KW-0472">Membrane</keyword>
<feature type="region of interest" description="Disordered" evidence="17">
    <location>
        <begin position="90"/>
        <end position="126"/>
    </location>
</feature>
<evidence type="ECO:0000256" key="3">
    <source>
        <dbReference type="ARBA" id="ARBA00022448"/>
    </source>
</evidence>
<dbReference type="PANTHER" id="PTHR11616">
    <property type="entry name" value="SODIUM/CHLORIDE DEPENDENT TRANSPORTER"/>
    <property type="match status" value="1"/>
</dbReference>
<feature type="transmembrane region" description="Helical" evidence="18">
    <location>
        <begin position="584"/>
        <end position="603"/>
    </location>
</feature>
<feature type="binding site" evidence="14">
    <location>
        <position position="482"/>
    </location>
    <ligand>
        <name>Na(+)</name>
        <dbReference type="ChEBI" id="CHEBI:29101"/>
        <label>1</label>
    </ligand>
</feature>
<feature type="binding site" evidence="14">
    <location>
        <position position="486"/>
    </location>
    <ligand>
        <name>Na(+)</name>
        <dbReference type="ChEBI" id="CHEBI:29101"/>
        <label>1</label>
    </ligand>
</feature>
<dbReference type="AlphaFoldDB" id="A0A3R7LWG4"/>
<dbReference type="EMBL" id="QCYY01003158">
    <property type="protein sequence ID" value="ROT64999.1"/>
    <property type="molecule type" value="Genomic_DNA"/>
</dbReference>
<dbReference type="PROSITE" id="PS00610">
    <property type="entry name" value="NA_NEUROTRAN_SYMP_1"/>
    <property type="match status" value="1"/>
</dbReference>
<keyword evidence="6" id="KW-0029">Amino-acid transport</keyword>
<dbReference type="GO" id="GO:0005886">
    <property type="term" value="C:plasma membrane"/>
    <property type="evidence" value="ECO:0007669"/>
    <property type="project" value="TreeGrafter"/>
</dbReference>
<reference evidence="19 20" key="2">
    <citation type="submission" date="2019-01" db="EMBL/GenBank/DDBJ databases">
        <title>The decoding of complex shrimp genome reveals the adaptation for benthos swimmer, frequently molting mechanism and breeding impact on genome.</title>
        <authorList>
            <person name="Sun Y."/>
            <person name="Gao Y."/>
            <person name="Yu Y."/>
        </authorList>
    </citation>
    <scope>NUCLEOTIDE SEQUENCE [LARGE SCALE GENOMIC DNA]</scope>
    <source>
        <tissue evidence="19">Muscle</tissue>
    </source>
</reference>
<feature type="transmembrane region" description="Helical" evidence="18">
    <location>
        <begin position="509"/>
        <end position="528"/>
    </location>
</feature>
<feature type="compositionally biased region" description="Basic and acidic residues" evidence="17">
    <location>
        <begin position="90"/>
        <end position="109"/>
    </location>
</feature>
<dbReference type="GO" id="GO:0005283">
    <property type="term" value="F:amino acid:sodium symporter activity"/>
    <property type="evidence" value="ECO:0007669"/>
    <property type="project" value="TreeGrafter"/>
</dbReference>
<dbReference type="GO" id="GO:0015179">
    <property type="term" value="F:L-amino acid transmembrane transporter activity"/>
    <property type="evidence" value="ECO:0007669"/>
    <property type="project" value="TreeGrafter"/>
</dbReference>
<evidence type="ECO:0000313" key="19">
    <source>
        <dbReference type="EMBL" id="ROT64999.1"/>
    </source>
</evidence>
<evidence type="ECO:0000256" key="15">
    <source>
        <dbReference type="PIRSR" id="PIRSR600175-2"/>
    </source>
</evidence>
<comment type="function">
    <text evidence="13">Unusual broad substrate spectrum amino acid:sodium cotransporter that promotes absorption of the D isomers of essential amino acids. Neutral amino acids are the preferred substrates, especially methionine and phenylalanine.</text>
</comment>
<keyword evidence="5 16" id="KW-0769">Symport</keyword>
<keyword evidence="12" id="KW-0739">Sodium transport</keyword>
<comment type="caution">
    <text evidence="19">The sequence shown here is derived from an EMBL/GenBank/DDBJ whole genome shotgun (WGS) entry which is preliminary data.</text>
</comment>
<reference evidence="19 20" key="1">
    <citation type="submission" date="2018-04" db="EMBL/GenBank/DDBJ databases">
        <authorList>
            <person name="Zhang X."/>
            <person name="Yuan J."/>
            <person name="Li F."/>
            <person name="Xiang J."/>
        </authorList>
    </citation>
    <scope>NUCLEOTIDE SEQUENCE [LARGE SCALE GENOMIC DNA]</scope>
    <source>
        <tissue evidence="19">Muscle</tissue>
    </source>
</reference>
<keyword evidence="7 18" id="KW-1133">Transmembrane helix</keyword>
<keyword evidence="4 16" id="KW-0812">Transmembrane</keyword>
<keyword evidence="3 16" id="KW-0813">Transport</keyword>
<dbReference type="InterPro" id="IPR037272">
    <property type="entry name" value="SNS_sf"/>
</dbReference>
<dbReference type="Proteomes" id="UP000283509">
    <property type="component" value="Unassembled WGS sequence"/>
</dbReference>
<evidence type="ECO:0000256" key="6">
    <source>
        <dbReference type="ARBA" id="ARBA00022970"/>
    </source>
</evidence>
<feature type="binding site" evidence="14">
    <location>
        <position position="145"/>
    </location>
    <ligand>
        <name>Na(+)</name>
        <dbReference type="ChEBI" id="CHEBI:29101"/>
        <label>1</label>
    </ligand>
</feature>
<feature type="transmembrane region" description="Helical" evidence="18">
    <location>
        <begin position="540"/>
        <end position="563"/>
    </location>
</feature>
<evidence type="ECO:0000256" key="14">
    <source>
        <dbReference type="PIRSR" id="PIRSR600175-1"/>
    </source>
</evidence>
<organism evidence="19 20">
    <name type="scientific">Penaeus vannamei</name>
    <name type="common">Whiteleg shrimp</name>
    <name type="synonym">Litopenaeus vannamei</name>
    <dbReference type="NCBI Taxonomy" id="6689"/>
    <lineage>
        <taxon>Eukaryota</taxon>
        <taxon>Metazoa</taxon>
        <taxon>Ecdysozoa</taxon>
        <taxon>Arthropoda</taxon>
        <taxon>Crustacea</taxon>
        <taxon>Multicrustacea</taxon>
        <taxon>Malacostraca</taxon>
        <taxon>Eumalacostraca</taxon>
        <taxon>Eucarida</taxon>
        <taxon>Decapoda</taxon>
        <taxon>Dendrobranchiata</taxon>
        <taxon>Penaeoidea</taxon>
        <taxon>Penaeidae</taxon>
        <taxon>Penaeus</taxon>
    </lineage>
</organism>
<feature type="transmembrane region" description="Helical" evidence="18">
    <location>
        <begin position="409"/>
        <end position="430"/>
    </location>
</feature>
<comment type="similarity">
    <text evidence="2 16">Belongs to the sodium:neurotransmitter symporter (SNF) (TC 2.A.22) family.</text>
</comment>
<feature type="transmembrane region" description="Helical" evidence="18">
    <location>
        <begin position="328"/>
        <end position="352"/>
    </location>
</feature>
<keyword evidence="14" id="KW-0479">Metal-binding</keyword>
<evidence type="ECO:0000256" key="16">
    <source>
        <dbReference type="RuleBase" id="RU003732"/>
    </source>
</evidence>
<dbReference type="SUPFAM" id="SSF161070">
    <property type="entry name" value="SNF-like"/>
    <property type="match status" value="1"/>
</dbReference>
<keyword evidence="15" id="KW-1015">Disulfide bond</keyword>
<evidence type="ECO:0000256" key="5">
    <source>
        <dbReference type="ARBA" id="ARBA00022847"/>
    </source>
</evidence>
<feature type="disulfide bond" evidence="15">
    <location>
        <begin position="248"/>
        <end position="256"/>
    </location>
</feature>
<dbReference type="GO" id="GO:0089718">
    <property type="term" value="P:amino acid import across plasma membrane"/>
    <property type="evidence" value="ECO:0007669"/>
    <property type="project" value="TreeGrafter"/>
</dbReference>
<feature type="transmembrane region" description="Helical" evidence="18">
    <location>
        <begin position="215"/>
        <end position="237"/>
    </location>
</feature>
<evidence type="ECO:0000256" key="11">
    <source>
        <dbReference type="ARBA" id="ARBA00023180"/>
    </source>
</evidence>
<keyword evidence="8 14" id="KW-0915">Sodium</keyword>
<comment type="subcellular location">
    <subcellularLocation>
        <location evidence="1">Membrane</location>
        <topology evidence="1">Multi-pass membrane protein</topology>
    </subcellularLocation>
</comment>
<dbReference type="PRINTS" id="PR00176">
    <property type="entry name" value="NANEUSMPORT"/>
</dbReference>
<feature type="transmembrane region" description="Helical" evidence="18">
    <location>
        <begin position="162"/>
        <end position="182"/>
    </location>
</feature>
<feature type="transmembrane region" description="Helical" evidence="18">
    <location>
        <begin position="372"/>
        <end position="397"/>
    </location>
</feature>
<gene>
    <name evidence="19" type="ORF">C7M84_017053</name>
</gene>
<evidence type="ECO:0000256" key="9">
    <source>
        <dbReference type="ARBA" id="ARBA00023065"/>
    </source>
</evidence>
<sequence length="708" mass="79564">MVSVLLTRSRHVNLWAYKIDKGFKYPEGEAPKTRYSHPLASIDVSVPQGRAFCSTKVIFDARFLQEAASHPRELLFHEFSLWDQHDDGTDNAGYEREEQNEQNEQKRPVPDFSAVTLSSEKTDTRPAREQWSNGHEFLLSCISMAVGVGNVWRFPFVALDNGGGAFLIPYIFVLVFIGKPLYYMEFCLGQFASYGSVKVWEISPAFRGIGYGQAISTWAVSTFYVTLMALCVFYFFASFKSVLPWSLCGVWAAEECVDSARNVTFGRNTSYVTAAEEYFVKEVLQTDPLGLQSGLGAPEWRLSLCLLFSWLLLFVVQCKGVKSSGKAAYFTALFPYVVLFIMLGRGVTLPGASKGILFFITPRWEKLLEPGVWYAAVDQAFFSLSVGFGVIIMLASYNDFRHNVYRDATIISFADTFTSLLAGFTIFAILGHLAELLGVEVQDVVKGGGTSLAFVSYPDVLARFQYVPQLFSVLFFLMLFTLGVGSAAAYNGCVITVICDQFPHVKRWLVTLGVCVVGFFVGLLYVTPQGQHILTLVNHYGGGVSIIFLMILELVAVMWVYGFSNFIRDIEFMLKRKTGLYWKICWIFFNPIFLGVVFVYSQIVAKPLTYGAYVFSSFETGMGLALAAFACLMVPIFFVVELLKARRGASSWWDAVKQTFKPSEEWCPSDPVLRQEYRIFRASETATIEGIDNPVIAKYQMQIRTRHK</sequence>
<dbReference type="CDD" id="cd10324">
    <property type="entry name" value="SLC6sbd"/>
    <property type="match status" value="1"/>
</dbReference>
<feature type="binding site" evidence="14">
    <location>
        <position position="150"/>
    </location>
    <ligand>
        <name>Na(+)</name>
        <dbReference type="ChEBI" id="CHEBI:29101"/>
        <label>1</label>
    </ligand>
</feature>
<feature type="transmembrane region" description="Helical" evidence="18">
    <location>
        <begin position="470"/>
        <end position="497"/>
    </location>
</feature>
<accession>A0A3R7LWG4</accession>
<feature type="transmembrane region" description="Helical" evidence="18">
    <location>
        <begin position="300"/>
        <end position="316"/>
    </location>
</feature>
<evidence type="ECO:0000256" key="12">
    <source>
        <dbReference type="ARBA" id="ARBA00023201"/>
    </source>
</evidence>